<dbReference type="AlphaFoldDB" id="A0A1H8HWI4"/>
<sequence>MSNHVYPFKKRNSVQNSGMKAGEMLRILAWVVIVAGFVLLAPNVSDFSGENLGLMVAIGFLIAGMNIFVLATIFQLLHTTQNHE</sequence>
<dbReference type="RefSeq" id="WP_089971452.1">
    <property type="nucleotide sequence ID" value="NZ_FOCQ01000015.1"/>
</dbReference>
<dbReference type="STRING" id="1173111.SAMN05444955_11576"/>
<protein>
    <submittedName>
        <fullName evidence="2">Uncharacterized protein</fullName>
    </submittedName>
</protein>
<keyword evidence="1" id="KW-1133">Transmembrane helix</keyword>
<evidence type="ECO:0000313" key="2">
    <source>
        <dbReference type="EMBL" id="SEN60563.1"/>
    </source>
</evidence>
<organism evidence="2 3">
    <name type="scientific">Lihuaxuella thermophila</name>
    <dbReference type="NCBI Taxonomy" id="1173111"/>
    <lineage>
        <taxon>Bacteria</taxon>
        <taxon>Bacillati</taxon>
        <taxon>Bacillota</taxon>
        <taxon>Bacilli</taxon>
        <taxon>Bacillales</taxon>
        <taxon>Thermoactinomycetaceae</taxon>
        <taxon>Lihuaxuella</taxon>
    </lineage>
</organism>
<evidence type="ECO:0000256" key="1">
    <source>
        <dbReference type="SAM" id="Phobius"/>
    </source>
</evidence>
<keyword evidence="3" id="KW-1185">Reference proteome</keyword>
<keyword evidence="1" id="KW-0472">Membrane</keyword>
<reference evidence="2 3" key="1">
    <citation type="submission" date="2016-10" db="EMBL/GenBank/DDBJ databases">
        <authorList>
            <person name="de Groot N.N."/>
        </authorList>
    </citation>
    <scope>NUCLEOTIDE SEQUENCE [LARGE SCALE GENOMIC DNA]</scope>
    <source>
        <strain evidence="2 3">DSM 46701</strain>
    </source>
</reference>
<feature type="transmembrane region" description="Helical" evidence="1">
    <location>
        <begin position="21"/>
        <end position="40"/>
    </location>
</feature>
<dbReference type="Proteomes" id="UP000199695">
    <property type="component" value="Unassembled WGS sequence"/>
</dbReference>
<keyword evidence="1" id="KW-0812">Transmembrane</keyword>
<proteinExistence type="predicted"/>
<dbReference type="EMBL" id="FOCQ01000015">
    <property type="protein sequence ID" value="SEN60563.1"/>
    <property type="molecule type" value="Genomic_DNA"/>
</dbReference>
<accession>A0A1H8HWI4</accession>
<name>A0A1H8HWI4_9BACL</name>
<feature type="transmembrane region" description="Helical" evidence="1">
    <location>
        <begin position="52"/>
        <end position="77"/>
    </location>
</feature>
<evidence type="ECO:0000313" key="3">
    <source>
        <dbReference type="Proteomes" id="UP000199695"/>
    </source>
</evidence>
<dbReference type="OrthoDB" id="2679261at2"/>
<gene>
    <name evidence="2" type="ORF">SAMN05444955_11576</name>
</gene>